<dbReference type="EMBL" id="KV417661">
    <property type="protein sequence ID" value="KZP11542.1"/>
    <property type="molecule type" value="Genomic_DNA"/>
</dbReference>
<dbReference type="SUPFAM" id="SSF50370">
    <property type="entry name" value="Ricin B-like lectins"/>
    <property type="match status" value="1"/>
</dbReference>
<accession>A0A166AF59</accession>
<gene>
    <name evidence="2" type="ORF">FIBSPDRAFT_1050690</name>
</gene>
<evidence type="ECO:0008006" key="3">
    <source>
        <dbReference type="Google" id="ProtNLM"/>
    </source>
</evidence>
<protein>
    <recommendedName>
        <fullName evidence="3">Ricin B lectin domain-containing protein</fullName>
    </recommendedName>
</protein>
<feature type="region of interest" description="Disordered" evidence="1">
    <location>
        <begin position="143"/>
        <end position="212"/>
    </location>
</feature>
<feature type="compositionally biased region" description="Polar residues" evidence="1">
    <location>
        <begin position="192"/>
        <end position="205"/>
    </location>
</feature>
<reference evidence="2" key="1">
    <citation type="journal article" date="2016" name="Mol. Biol. Evol.">
        <title>Comparative Genomics of Early-Diverging Mushroom-Forming Fungi Provides Insights into the Origins of Lignocellulose Decay Capabilities.</title>
        <authorList>
            <person name="Nagy L.G."/>
            <person name="Riley R."/>
            <person name="Tritt A."/>
            <person name="Adam C."/>
            <person name="Daum C."/>
            <person name="Floudas D."/>
            <person name="Sun H."/>
            <person name="Yadav J.S."/>
            <person name="Pangilinan J."/>
            <person name="Larsson K.H."/>
            <person name="Matsuura K."/>
            <person name="Barry K."/>
            <person name="Labutti K."/>
            <person name="Kuo R."/>
            <person name="Ohm R.A."/>
            <person name="Bhattacharya S.S."/>
            <person name="Shirouzu T."/>
            <person name="Yoshinaga Y."/>
            <person name="Martin F.M."/>
            <person name="Grigoriev I.V."/>
            <person name="Hibbett D.S."/>
        </authorList>
    </citation>
    <scope>NUCLEOTIDE SEQUENCE [LARGE SCALE GENOMIC DNA]</scope>
    <source>
        <strain evidence="2">CBS 109695</strain>
    </source>
</reference>
<evidence type="ECO:0000313" key="2">
    <source>
        <dbReference type="EMBL" id="KZP11542.1"/>
    </source>
</evidence>
<feature type="compositionally biased region" description="Polar residues" evidence="1">
    <location>
        <begin position="143"/>
        <end position="157"/>
    </location>
</feature>
<organism evidence="2">
    <name type="scientific">Athelia psychrophila</name>
    <dbReference type="NCBI Taxonomy" id="1759441"/>
    <lineage>
        <taxon>Eukaryota</taxon>
        <taxon>Fungi</taxon>
        <taxon>Dikarya</taxon>
        <taxon>Basidiomycota</taxon>
        <taxon>Agaricomycotina</taxon>
        <taxon>Agaricomycetes</taxon>
        <taxon>Agaricomycetidae</taxon>
        <taxon>Atheliales</taxon>
        <taxon>Atheliaceae</taxon>
        <taxon>Athelia</taxon>
    </lineage>
</organism>
<evidence type="ECO:0000256" key="1">
    <source>
        <dbReference type="SAM" id="MobiDB-lite"/>
    </source>
</evidence>
<proteinExistence type="predicted"/>
<feature type="compositionally biased region" description="Pro residues" evidence="1">
    <location>
        <begin position="158"/>
        <end position="171"/>
    </location>
</feature>
<name>A0A166AF59_9AGAM</name>
<dbReference type="Gene3D" id="2.80.10.50">
    <property type="match status" value="1"/>
</dbReference>
<dbReference type="AlphaFoldDB" id="A0A166AF59"/>
<sequence length="268" mass="28842">MADITSGIVVTLVNVHFKGQHVDLQGANSTGNIQGYEGNGTAAQKWSFQSQGHGQYKVKSSISETFVYLGGGLQPGEGLTGDVQATLFGIEKISTHTVQITAGDHLAWTLDSRDNNTQIGVGEKIKSDVQFWTAKRVASSQNLGRASASSFRTSYPAQQPPRIRPSDPADPPFSLSLEPTRLSLLSRPPTPSNTKSSTQAASQNHPAPIPAAPSSQFMIHARHSVPLVLVPPGNEPLEEDREMIIDEAHGGMAQMRDAGPFQQLRLVW</sequence>
<dbReference type="InterPro" id="IPR035992">
    <property type="entry name" value="Ricin_B-like_lectins"/>
</dbReference>